<protein>
    <submittedName>
        <fullName evidence="3">Uncharacterized protein</fullName>
    </submittedName>
</protein>
<feature type="transmembrane region" description="Helical" evidence="2">
    <location>
        <begin position="150"/>
        <end position="171"/>
    </location>
</feature>
<proteinExistence type="predicted"/>
<evidence type="ECO:0000256" key="2">
    <source>
        <dbReference type="SAM" id="Phobius"/>
    </source>
</evidence>
<organism evidence="3 4">
    <name type="scientific">Gomphillus americanus</name>
    <dbReference type="NCBI Taxonomy" id="1940652"/>
    <lineage>
        <taxon>Eukaryota</taxon>
        <taxon>Fungi</taxon>
        <taxon>Dikarya</taxon>
        <taxon>Ascomycota</taxon>
        <taxon>Pezizomycotina</taxon>
        <taxon>Lecanoromycetes</taxon>
        <taxon>OSLEUM clade</taxon>
        <taxon>Ostropomycetidae</taxon>
        <taxon>Ostropales</taxon>
        <taxon>Graphidaceae</taxon>
        <taxon>Gomphilloideae</taxon>
        <taxon>Gomphillus</taxon>
    </lineage>
</organism>
<comment type="caution">
    <text evidence="3">The sequence shown here is derived from an EMBL/GenBank/DDBJ whole genome shotgun (WGS) entry which is preliminary data.</text>
</comment>
<dbReference type="PANTHER" id="PTHR33927:SF5">
    <property type="entry name" value="ENZYME, PUTATIVE (AFU_ORTHOLOGUE AFUA_8G01222)-RELATED"/>
    <property type="match status" value="1"/>
</dbReference>
<gene>
    <name evidence="3" type="ORF">GOMPHAMPRED_007244</name>
</gene>
<feature type="compositionally biased region" description="Basic and acidic residues" evidence="1">
    <location>
        <begin position="1"/>
        <end position="22"/>
    </location>
</feature>
<feature type="compositionally biased region" description="Basic and acidic residues" evidence="1">
    <location>
        <begin position="35"/>
        <end position="44"/>
    </location>
</feature>
<feature type="compositionally biased region" description="Low complexity" evidence="1">
    <location>
        <begin position="23"/>
        <end position="34"/>
    </location>
</feature>
<evidence type="ECO:0000256" key="1">
    <source>
        <dbReference type="SAM" id="MobiDB-lite"/>
    </source>
</evidence>
<keyword evidence="4" id="KW-1185">Reference proteome</keyword>
<dbReference type="AlphaFoldDB" id="A0A8H3EQQ9"/>
<reference evidence="3" key="1">
    <citation type="submission" date="2021-03" db="EMBL/GenBank/DDBJ databases">
        <authorList>
            <person name="Tagirdzhanova G."/>
        </authorList>
    </citation>
    <scope>NUCLEOTIDE SEQUENCE</scope>
</reference>
<dbReference type="EMBL" id="CAJPDQ010000006">
    <property type="protein sequence ID" value="CAF9910954.1"/>
    <property type="molecule type" value="Genomic_DNA"/>
</dbReference>
<sequence>MSDLSHLEKGLETRASSSEETRVSSSETRTPSSEGSRDSSSDDLRLEKSQKVILPKQKESELIARLRYQYASVYRKIFAGIFTINLAIFIWLLVAYKGVPASTAVGSASSANLMFCILFRQEEFVNLVYEICTCVPHSTPLWIRRRLAKVFHYGGCHSGAGTSAAVWYWLYTALTIKEYVEEPRMDVLANMIMSLVLVLMLIIILVSAHPSIRRRFHDHFEAFHRFAGWVALFSFWGHNGVAASVVATDTGRSVGYVLVRSPNFWFICVTTSCTFLSWSRLRRRAVYPERLSSHATRLHFKSKMQPFYGVKLSDKPVAEWHAFATIPDVDENGKINGFSVLVSNAGDWTEKQINQPEQRKLWLRGAPLHGLLYTSRLFKKIVVVGTGSGIGPCLSLMFANVTPGRVLWSTRNPEKTYGEGVVKAVKKYDPNAIIWDTTTKGYPDIVQETYQLVREADAEAVFVIANPKVTLKVVFGMQSRGIPAYGAIFDS</sequence>
<evidence type="ECO:0000313" key="4">
    <source>
        <dbReference type="Proteomes" id="UP000664169"/>
    </source>
</evidence>
<feature type="region of interest" description="Disordered" evidence="1">
    <location>
        <begin position="1"/>
        <end position="44"/>
    </location>
</feature>
<feature type="transmembrane region" description="Helical" evidence="2">
    <location>
        <begin position="226"/>
        <end position="244"/>
    </location>
</feature>
<dbReference type="InterPro" id="IPR039261">
    <property type="entry name" value="FNR_nucleotide-bd"/>
</dbReference>
<accession>A0A8H3EQQ9</accession>
<feature type="transmembrane region" description="Helical" evidence="2">
    <location>
        <begin position="187"/>
        <end position="206"/>
    </location>
</feature>
<dbReference type="SUPFAM" id="SSF52343">
    <property type="entry name" value="Ferredoxin reductase-like, C-terminal NADP-linked domain"/>
    <property type="match status" value="1"/>
</dbReference>
<feature type="transmembrane region" description="Helical" evidence="2">
    <location>
        <begin position="77"/>
        <end position="95"/>
    </location>
</feature>
<dbReference type="InterPro" id="IPR052979">
    <property type="entry name" value="Adenylate-forming_domain"/>
</dbReference>
<dbReference type="PANTHER" id="PTHR33927">
    <property type="entry name" value="TRANSMEMBRANE PROTEIN"/>
    <property type="match status" value="1"/>
</dbReference>
<dbReference type="Proteomes" id="UP000664169">
    <property type="component" value="Unassembled WGS sequence"/>
</dbReference>
<dbReference type="OrthoDB" id="3142841at2759"/>
<feature type="transmembrane region" description="Helical" evidence="2">
    <location>
        <begin position="101"/>
        <end position="119"/>
    </location>
</feature>
<keyword evidence="2" id="KW-0472">Membrane</keyword>
<name>A0A8H3EQQ9_9LECA</name>
<evidence type="ECO:0000313" key="3">
    <source>
        <dbReference type="EMBL" id="CAF9910954.1"/>
    </source>
</evidence>
<keyword evidence="2" id="KW-1133">Transmembrane helix</keyword>
<feature type="transmembrane region" description="Helical" evidence="2">
    <location>
        <begin position="264"/>
        <end position="281"/>
    </location>
</feature>
<keyword evidence="2" id="KW-0812">Transmembrane</keyword>